<evidence type="ECO:0000313" key="2">
    <source>
        <dbReference type="EMBL" id="CAD7447251.1"/>
    </source>
</evidence>
<gene>
    <name evidence="2" type="ORF">TBIB3V08_LOCUS9567</name>
</gene>
<proteinExistence type="predicted"/>
<dbReference type="EMBL" id="OD568700">
    <property type="protein sequence ID" value="CAD7447251.1"/>
    <property type="molecule type" value="Genomic_DNA"/>
</dbReference>
<protein>
    <recommendedName>
        <fullName evidence="1">HAT C-terminal dimerisation domain-containing protein</fullName>
    </recommendedName>
</protein>
<accession>A0A7R9F5L4</accession>
<reference evidence="2" key="1">
    <citation type="submission" date="2020-11" db="EMBL/GenBank/DDBJ databases">
        <authorList>
            <person name="Tran Van P."/>
        </authorList>
    </citation>
    <scope>NUCLEOTIDE SEQUENCE</scope>
</reference>
<dbReference type="GO" id="GO:0046983">
    <property type="term" value="F:protein dimerization activity"/>
    <property type="evidence" value="ECO:0007669"/>
    <property type="project" value="InterPro"/>
</dbReference>
<dbReference type="PANTHER" id="PTHR45749">
    <property type="match status" value="1"/>
</dbReference>
<dbReference type="InterPro" id="IPR008906">
    <property type="entry name" value="HATC_C_dom"/>
</dbReference>
<organism evidence="2">
    <name type="scientific">Timema bartmani</name>
    <dbReference type="NCBI Taxonomy" id="61472"/>
    <lineage>
        <taxon>Eukaryota</taxon>
        <taxon>Metazoa</taxon>
        <taxon>Ecdysozoa</taxon>
        <taxon>Arthropoda</taxon>
        <taxon>Hexapoda</taxon>
        <taxon>Insecta</taxon>
        <taxon>Pterygota</taxon>
        <taxon>Neoptera</taxon>
        <taxon>Polyneoptera</taxon>
        <taxon>Phasmatodea</taxon>
        <taxon>Timematodea</taxon>
        <taxon>Timematoidea</taxon>
        <taxon>Timematidae</taxon>
        <taxon>Timema</taxon>
    </lineage>
</organism>
<feature type="domain" description="HAT C-terminal dimerisation" evidence="1">
    <location>
        <begin position="30"/>
        <end position="84"/>
    </location>
</feature>
<dbReference type="PANTHER" id="PTHR45749:SF21">
    <property type="entry name" value="DUF4371 DOMAIN-CONTAINING PROTEIN"/>
    <property type="match status" value="1"/>
</dbReference>
<dbReference type="Pfam" id="PF05699">
    <property type="entry name" value="Dimer_Tnp_hAT"/>
    <property type="match status" value="1"/>
</dbReference>
<sequence>MLIDILKTRKERVGSVTSVVDSLQKNPQIKDMFPELVKFVQLTLTIPVSSSTTERSFPSLRILKTYLRSTMVQKYLNHLAILIVPQGENNSLNIDSRANEVICGPEIRPGAGAGALESAADNACES</sequence>
<name>A0A7R9F5L4_9NEOP</name>
<dbReference type="AlphaFoldDB" id="A0A7R9F5L4"/>
<evidence type="ECO:0000259" key="1">
    <source>
        <dbReference type="Pfam" id="PF05699"/>
    </source>
</evidence>